<reference evidence="1" key="1">
    <citation type="submission" date="2020-08" db="EMBL/GenBank/DDBJ databases">
        <title>Diversity of carbapenem-resistant Acinetobacter baumannii and bacteriophage-mediated spread of the Oxa23 carbapenemase.</title>
        <authorList>
            <person name="Abouelfetouh A."/>
            <person name="Mattock J."/>
            <person name="Turner D."/>
            <person name="Li E."/>
            <person name="Evans B.A."/>
        </authorList>
    </citation>
    <scope>NUCLEOTIDE SEQUENCE</scope>
    <source>
        <strain evidence="1">A86</strain>
    </source>
</reference>
<evidence type="ECO:0000313" key="1">
    <source>
        <dbReference type="EMBL" id="MBD0222797.1"/>
    </source>
</evidence>
<dbReference type="AlphaFoldDB" id="A0A8I0K7L4"/>
<protein>
    <submittedName>
        <fullName evidence="1">Immunity 49 family protein</fullName>
    </submittedName>
</protein>
<gene>
    <name evidence="1" type="ORF">IAG11_23530</name>
</gene>
<dbReference type="RefSeq" id="WP_188147859.1">
    <property type="nucleotide sequence ID" value="NZ_JACSVK010000771.1"/>
</dbReference>
<sequence length="127" mass="15247">LELRKYDFHFYVAFAEQDIDGMKKALEPFFTKKIAQDAAKHTLVYFDFYLQPQVLVYAKLASMHGFDLGIDHEIAPKELIQYQPLPEEEYQDIVDFMKPYKLSYPYEYLQNWIDYYTHKTDQLFPLA</sequence>
<name>A0A8I0K7L4_ACIBA</name>
<dbReference type="EMBL" id="JACSVK010000771">
    <property type="protein sequence ID" value="MBD0222797.1"/>
    <property type="molecule type" value="Genomic_DNA"/>
</dbReference>
<proteinExistence type="predicted"/>
<evidence type="ECO:0000313" key="2">
    <source>
        <dbReference type="Proteomes" id="UP000634608"/>
    </source>
</evidence>
<feature type="non-terminal residue" evidence="1">
    <location>
        <position position="1"/>
    </location>
</feature>
<accession>A0A8I0K7L4</accession>
<dbReference type="Pfam" id="PF15575">
    <property type="entry name" value="Imm49"/>
    <property type="match status" value="1"/>
</dbReference>
<comment type="caution">
    <text evidence="1">The sequence shown here is derived from an EMBL/GenBank/DDBJ whole genome shotgun (WGS) entry which is preliminary data.</text>
</comment>
<dbReference type="InterPro" id="IPR029074">
    <property type="entry name" value="Imm49"/>
</dbReference>
<organism evidence="1 2">
    <name type="scientific">Acinetobacter baumannii</name>
    <dbReference type="NCBI Taxonomy" id="470"/>
    <lineage>
        <taxon>Bacteria</taxon>
        <taxon>Pseudomonadati</taxon>
        <taxon>Pseudomonadota</taxon>
        <taxon>Gammaproteobacteria</taxon>
        <taxon>Moraxellales</taxon>
        <taxon>Moraxellaceae</taxon>
        <taxon>Acinetobacter</taxon>
        <taxon>Acinetobacter calcoaceticus/baumannii complex</taxon>
    </lineage>
</organism>
<dbReference type="Proteomes" id="UP000634608">
    <property type="component" value="Unassembled WGS sequence"/>
</dbReference>